<sequence>MKGAMFEKNDAEFRQLMLCFTATVKPCYTSNGNQTNVPGIEDQAGGAGLPLHIVLTFHRGLRQWVAPPEPPSSCSYVTVH</sequence>
<dbReference type="EMBL" id="JAQIZT010000014">
    <property type="protein sequence ID" value="KAJ6972534.1"/>
    <property type="molecule type" value="Genomic_DNA"/>
</dbReference>
<evidence type="ECO:0000313" key="1">
    <source>
        <dbReference type="EMBL" id="KAJ6972534.1"/>
    </source>
</evidence>
<dbReference type="Proteomes" id="UP001164929">
    <property type="component" value="Chromosome 14"/>
</dbReference>
<protein>
    <submittedName>
        <fullName evidence="1">Uncharacterized protein</fullName>
    </submittedName>
</protein>
<proteinExistence type="predicted"/>
<keyword evidence="2" id="KW-1185">Reference proteome</keyword>
<organism evidence="1 2">
    <name type="scientific">Populus alba x Populus x berolinensis</name>
    <dbReference type="NCBI Taxonomy" id="444605"/>
    <lineage>
        <taxon>Eukaryota</taxon>
        <taxon>Viridiplantae</taxon>
        <taxon>Streptophyta</taxon>
        <taxon>Embryophyta</taxon>
        <taxon>Tracheophyta</taxon>
        <taxon>Spermatophyta</taxon>
        <taxon>Magnoliopsida</taxon>
        <taxon>eudicotyledons</taxon>
        <taxon>Gunneridae</taxon>
        <taxon>Pentapetalae</taxon>
        <taxon>rosids</taxon>
        <taxon>fabids</taxon>
        <taxon>Malpighiales</taxon>
        <taxon>Salicaceae</taxon>
        <taxon>Saliceae</taxon>
        <taxon>Populus</taxon>
    </lineage>
</organism>
<name>A0AAD6PYL5_9ROSI</name>
<accession>A0AAD6PYL5</accession>
<comment type="caution">
    <text evidence="1">The sequence shown here is derived from an EMBL/GenBank/DDBJ whole genome shotgun (WGS) entry which is preliminary data.</text>
</comment>
<gene>
    <name evidence="1" type="ORF">NC653_032969</name>
</gene>
<dbReference type="AlphaFoldDB" id="A0AAD6PYL5"/>
<reference evidence="1" key="1">
    <citation type="journal article" date="2023" name="Mol. Ecol. Resour.">
        <title>Chromosome-level genome assembly of a triploid poplar Populus alba 'Berolinensis'.</title>
        <authorList>
            <person name="Chen S."/>
            <person name="Yu Y."/>
            <person name="Wang X."/>
            <person name="Wang S."/>
            <person name="Zhang T."/>
            <person name="Zhou Y."/>
            <person name="He R."/>
            <person name="Meng N."/>
            <person name="Wang Y."/>
            <person name="Liu W."/>
            <person name="Liu Z."/>
            <person name="Liu J."/>
            <person name="Guo Q."/>
            <person name="Huang H."/>
            <person name="Sederoff R.R."/>
            <person name="Wang G."/>
            <person name="Qu G."/>
            <person name="Chen S."/>
        </authorList>
    </citation>
    <scope>NUCLEOTIDE SEQUENCE</scope>
    <source>
        <strain evidence="1">SC-2020</strain>
    </source>
</reference>
<evidence type="ECO:0000313" key="2">
    <source>
        <dbReference type="Proteomes" id="UP001164929"/>
    </source>
</evidence>